<name>A0ABS1J7B6_9BACL</name>
<keyword evidence="1" id="KW-0812">Transmembrane</keyword>
<protein>
    <submittedName>
        <fullName evidence="2">ABC transporter permease subunit</fullName>
    </submittedName>
</protein>
<feature type="transmembrane region" description="Helical" evidence="1">
    <location>
        <begin position="87"/>
        <end position="113"/>
    </location>
</feature>
<evidence type="ECO:0000313" key="2">
    <source>
        <dbReference type="EMBL" id="MBL0386170.1"/>
    </source>
</evidence>
<dbReference type="EMBL" id="JAEQNB010000001">
    <property type="protein sequence ID" value="MBL0386170.1"/>
    <property type="molecule type" value="Genomic_DNA"/>
</dbReference>
<feature type="transmembrane region" description="Helical" evidence="1">
    <location>
        <begin position="217"/>
        <end position="239"/>
    </location>
</feature>
<dbReference type="Proteomes" id="UP000602284">
    <property type="component" value="Unassembled WGS sequence"/>
</dbReference>
<reference evidence="2 3" key="1">
    <citation type="submission" date="2021-01" db="EMBL/GenBank/DDBJ databases">
        <title>Tumebacillus sp. strain ITR2 16S ribosomal RNA gene Genome sequencing and assembly.</title>
        <authorList>
            <person name="Kang M."/>
        </authorList>
    </citation>
    <scope>NUCLEOTIDE SEQUENCE [LARGE SCALE GENOMIC DNA]</scope>
    <source>
        <strain evidence="2 3">ITR2</strain>
    </source>
</reference>
<keyword evidence="1" id="KW-1133">Transmembrane helix</keyword>
<keyword evidence="3" id="KW-1185">Reference proteome</keyword>
<accession>A0ABS1J7B6</accession>
<evidence type="ECO:0000256" key="1">
    <source>
        <dbReference type="SAM" id="Phobius"/>
    </source>
</evidence>
<dbReference type="PANTHER" id="PTHR43471">
    <property type="entry name" value="ABC TRANSPORTER PERMEASE"/>
    <property type="match status" value="1"/>
</dbReference>
<dbReference type="RefSeq" id="WP_201632097.1">
    <property type="nucleotide sequence ID" value="NZ_JAEQNB010000001.1"/>
</dbReference>
<comment type="caution">
    <text evidence="2">The sequence shown here is derived from an EMBL/GenBank/DDBJ whole genome shotgun (WGS) entry which is preliminary data.</text>
</comment>
<feature type="transmembrane region" description="Helical" evidence="1">
    <location>
        <begin position="134"/>
        <end position="163"/>
    </location>
</feature>
<organism evidence="2 3">
    <name type="scientific">Tumebacillus amylolyticus</name>
    <dbReference type="NCBI Taxonomy" id="2801339"/>
    <lineage>
        <taxon>Bacteria</taxon>
        <taxon>Bacillati</taxon>
        <taxon>Bacillota</taxon>
        <taxon>Bacilli</taxon>
        <taxon>Bacillales</taxon>
        <taxon>Alicyclobacillaceae</taxon>
        <taxon>Tumebacillus</taxon>
    </lineage>
</organism>
<evidence type="ECO:0000313" key="3">
    <source>
        <dbReference type="Proteomes" id="UP000602284"/>
    </source>
</evidence>
<feature type="transmembrane region" description="Helical" evidence="1">
    <location>
        <begin position="23"/>
        <end position="45"/>
    </location>
</feature>
<dbReference type="PANTHER" id="PTHR43471:SF1">
    <property type="entry name" value="ABC TRANSPORTER PERMEASE PROTEIN NOSY-RELATED"/>
    <property type="match status" value="1"/>
</dbReference>
<gene>
    <name evidence="2" type="ORF">JJB07_05830</name>
</gene>
<feature type="transmembrane region" description="Helical" evidence="1">
    <location>
        <begin position="245"/>
        <end position="263"/>
    </location>
</feature>
<sequence length="278" mass="31165">MNKTAVWAIARKDMRSMTSNKQIWISMIVLPIIFGLLFPTAAVFLGKNMDLSSGKNERMYHNLTSNMPDQLQALLNLNPGMSPNEQIVYFFLNFMCPSFFLLIPMITTTMIAANSMVGEKERRTMESLLFAPITVLELFLGKVLSAFIPALAVSFGTFLGFAVLVDALTYNMFHTLIIPNVNWLTLMFWVIPTMTLCVILFNVLISARVKTFQAAQNLSGVIVLPVVLLVVSNASGLLLFGPLPMLIFGGVVLLLSLLFLTRITKWNQRHVLFEKQIH</sequence>
<feature type="transmembrane region" description="Helical" evidence="1">
    <location>
        <begin position="183"/>
        <end position="205"/>
    </location>
</feature>
<dbReference type="Pfam" id="PF12679">
    <property type="entry name" value="ABC2_membrane_2"/>
    <property type="match status" value="1"/>
</dbReference>
<keyword evidence="1" id="KW-0472">Membrane</keyword>
<proteinExistence type="predicted"/>